<evidence type="ECO:0000256" key="2">
    <source>
        <dbReference type="ARBA" id="ARBA00022803"/>
    </source>
</evidence>
<feature type="signal peptide" evidence="4">
    <location>
        <begin position="1"/>
        <end position="15"/>
    </location>
</feature>
<dbReference type="Gene3D" id="1.25.40.10">
    <property type="entry name" value="Tetratricopeptide repeat domain"/>
    <property type="match status" value="1"/>
</dbReference>
<dbReference type="Proteomes" id="UP000186364">
    <property type="component" value="Unassembled WGS sequence"/>
</dbReference>
<keyword evidence="6" id="KW-1185">Reference proteome</keyword>
<dbReference type="SMART" id="SM00028">
    <property type="entry name" value="TPR"/>
    <property type="match status" value="5"/>
</dbReference>
<evidence type="ECO:0000256" key="3">
    <source>
        <dbReference type="SAM" id="MobiDB-lite"/>
    </source>
</evidence>
<evidence type="ECO:0008006" key="7">
    <source>
        <dbReference type="Google" id="ProtNLM"/>
    </source>
</evidence>
<evidence type="ECO:0000313" key="5">
    <source>
        <dbReference type="EMBL" id="OLP57831.1"/>
    </source>
</evidence>
<evidence type="ECO:0000256" key="1">
    <source>
        <dbReference type="ARBA" id="ARBA00022737"/>
    </source>
</evidence>
<organism evidence="5 6">
    <name type="scientific">Xaviernesmea oryzae</name>
    <dbReference type="NCBI Taxonomy" id="464029"/>
    <lineage>
        <taxon>Bacteria</taxon>
        <taxon>Pseudomonadati</taxon>
        <taxon>Pseudomonadota</taxon>
        <taxon>Alphaproteobacteria</taxon>
        <taxon>Hyphomicrobiales</taxon>
        <taxon>Rhizobiaceae</taxon>
        <taxon>Rhizobium/Agrobacterium group</taxon>
        <taxon>Xaviernesmea</taxon>
    </lineage>
</organism>
<reference evidence="5 6" key="1">
    <citation type="submission" date="2016-09" db="EMBL/GenBank/DDBJ databases">
        <title>Rhizobium sp. nov., a novel species isolated from the rice rhizosphere.</title>
        <authorList>
            <person name="Zhao J."/>
            <person name="Zhang X."/>
        </authorList>
    </citation>
    <scope>NUCLEOTIDE SEQUENCE [LARGE SCALE GENOMIC DNA]</scope>
    <source>
        <strain evidence="5 6">1.7048</strain>
    </source>
</reference>
<sequence>MHRSAYFLLSSALFAAIGFNLGHRTAETSGPTALTGQMMPDDALVTGSLQRLAATTALQPAQASRLGQIEVAESAPPPVTLSATDAPAPVILPPVVEPEAPAVPVKNDTDGADAHAANVDPLIDVDMAPAPLVDESALRFFAQQGDTQRLQAEIARLKALYPAWEPPADPLVPRANVDAGLEQMWKLLGTGRVDLVRKAIAMRQEKDASWQPPAKLTELLDLADARERLIAASTDKRYDQVIEEGASHPQLLVCADMDSLWRVAEAFAKTDRTQRAEDAYRYILTQCDKPAERSATVQKAALLLPPATIADLLTLERRDASGKGEFDSVRNDLARQFMSVAAKDATATVPQDYVSRMETLAETEHRASDALLLGWYHERRQKMVQAESWFRKARATEDTAEAAQGLALTLIARKSPAEAEDTLYRWRAESDDAHKTYLAAAANVLALDPPVVLPPEVLARMGREAAEAQDAGLAEQFGWYARTFRQPQLALQWFATALAWKRDSEPAAFGLVLTARELKMPAVVARLQADWAGRSPRIATLGKAAGRTETPAQAAPTGQAVPVALSEMFAPVQASQAAPQSVQAIDVVAPIGAAPVHSQAAAGTPAIAAAQPAAPTAAASAMELAYAQAPVEAAPPRRAAKARSSSAGKRNCTNTVDATTLSPPAALQRGWCLMELNRPAEASRAFDAALKSGDRKTRGDAAYGQSLAFLRLGLTENAAAAATRGQMDQHKAAELQVALLTNRALSAFQAKRYTEALLLLDRRAELAPERADLMVLRGYAYMSMKRYSQAIQIFESVAATGNRDAIKGLAEARAAKNPTPGG</sequence>
<comment type="caution">
    <text evidence="5">The sequence shown here is derived from an EMBL/GenBank/DDBJ whole genome shotgun (WGS) entry which is preliminary data.</text>
</comment>
<feature type="chain" id="PRO_5013113468" description="Cellulose synthase" evidence="4">
    <location>
        <begin position="16"/>
        <end position="822"/>
    </location>
</feature>
<dbReference type="AlphaFoldDB" id="A0A1Q9AR21"/>
<dbReference type="RefSeq" id="WP_075629736.1">
    <property type="nucleotide sequence ID" value="NZ_FOAM01000007.1"/>
</dbReference>
<gene>
    <name evidence="5" type="ORF">BJF93_13345</name>
</gene>
<dbReference type="InterPro" id="IPR019734">
    <property type="entry name" value="TPR_rpt"/>
</dbReference>
<keyword evidence="1" id="KW-0677">Repeat</keyword>
<protein>
    <recommendedName>
        <fullName evidence="7">Cellulose synthase</fullName>
    </recommendedName>
</protein>
<dbReference type="SUPFAM" id="SSF48452">
    <property type="entry name" value="TPR-like"/>
    <property type="match status" value="1"/>
</dbReference>
<feature type="region of interest" description="Disordered" evidence="3">
    <location>
        <begin position="637"/>
        <end position="657"/>
    </location>
</feature>
<dbReference type="PANTHER" id="PTHR44943">
    <property type="entry name" value="CELLULOSE SYNTHASE OPERON PROTEIN C"/>
    <property type="match status" value="1"/>
</dbReference>
<dbReference type="InterPro" id="IPR011990">
    <property type="entry name" value="TPR-like_helical_dom_sf"/>
</dbReference>
<keyword evidence="4" id="KW-0732">Signal</keyword>
<dbReference type="OrthoDB" id="7324591at2"/>
<proteinExistence type="predicted"/>
<accession>A0A1Q9AR21</accession>
<dbReference type="InterPro" id="IPR051685">
    <property type="entry name" value="Ycf3/AcsC/BcsC/TPR_MFPF"/>
</dbReference>
<evidence type="ECO:0000256" key="4">
    <source>
        <dbReference type="SAM" id="SignalP"/>
    </source>
</evidence>
<feature type="compositionally biased region" description="Low complexity" evidence="3">
    <location>
        <begin position="637"/>
        <end position="647"/>
    </location>
</feature>
<name>A0A1Q9AR21_9HYPH</name>
<dbReference type="PANTHER" id="PTHR44943:SF8">
    <property type="entry name" value="TPR REPEAT-CONTAINING PROTEIN MJ0263"/>
    <property type="match status" value="1"/>
</dbReference>
<dbReference type="EMBL" id="MKIP01000059">
    <property type="protein sequence ID" value="OLP57831.1"/>
    <property type="molecule type" value="Genomic_DNA"/>
</dbReference>
<evidence type="ECO:0000313" key="6">
    <source>
        <dbReference type="Proteomes" id="UP000186364"/>
    </source>
</evidence>
<keyword evidence="2" id="KW-0802">TPR repeat</keyword>
<dbReference type="Pfam" id="PF14559">
    <property type="entry name" value="TPR_19"/>
    <property type="match status" value="1"/>
</dbReference>